<dbReference type="AlphaFoldDB" id="A0A922IC95"/>
<dbReference type="EMBL" id="ASGP02000001">
    <property type="protein sequence ID" value="KAH9526053.1"/>
    <property type="molecule type" value="Genomic_DNA"/>
</dbReference>
<name>A0A922IC95_DERFA</name>
<evidence type="ECO:0000313" key="1">
    <source>
        <dbReference type="EMBL" id="KAH9526053.1"/>
    </source>
</evidence>
<evidence type="ECO:0000313" key="2">
    <source>
        <dbReference type="Proteomes" id="UP000790347"/>
    </source>
</evidence>
<reference evidence="1" key="1">
    <citation type="submission" date="2013-05" db="EMBL/GenBank/DDBJ databases">
        <authorList>
            <person name="Yim A.K.Y."/>
            <person name="Chan T.F."/>
            <person name="Ji K.M."/>
            <person name="Liu X.Y."/>
            <person name="Zhou J.W."/>
            <person name="Li R.Q."/>
            <person name="Yang K.Y."/>
            <person name="Li J."/>
            <person name="Li M."/>
            <person name="Law P.T.W."/>
            <person name="Wu Y.L."/>
            <person name="Cai Z.L."/>
            <person name="Qin H."/>
            <person name="Bao Y."/>
            <person name="Leung R.K.K."/>
            <person name="Ng P.K.S."/>
            <person name="Zou J."/>
            <person name="Zhong X.J."/>
            <person name="Ran P.X."/>
            <person name="Zhong N.S."/>
            <person name="Liu Z.G."/>
            <person name="Tsui S.K.W."/>
        </authorList>
    </citation>
    <scope>NUCLEOTIDE SEQUENCE</scope>
    <source>
        <strain evidence="1">Derf</strain>
        <tissue evidence="1">Whole organism</tissue>
    </source>
</reference>
<organism evidence="1 2">
    <name type="scientific">Dermatophagoides farinae</name>
    <name type="common">American house dust mite</name>
    <dbReference type="NCBI Taxonomy" id="6954"/>
    <lineage>
        <taxon>Eukaryota</taxon>
        <taxon>Metazoa</taxon>
        <taxon>Ecdysozoa</taxon>
        <taxon>Arthropoda</taxon>
        <taxon>Chelicerata</taxon>
        <taxon>Arachnida</taxon>
        <taxon>Acari</taxon>
        <taxon>Acariformes</taxon>
        <taxon>Sarcoptiformes</taxon>
        <taxon>Astigmata</taxon>
        <taxon>Psoroptidia</taxon>
        <taxon>Analgoidea</taxon>
        <taxon>Pyroglyphidae</taxon>
        <taxon>Dermatophagoidinae</taxon>
        <taxon>Dermatophagoides</taxon>
    </lineage>
</organism>
<comment type="caution">
    <text evidence="1">The sequence shown here is derived from an EMBL/GenBank/DDBJ whole genome shotgun (WGS) entry which is preliminary data.</text>
</comment>
<dbReference type="Proteomes" id="UP000790347">
    <property type="component" value="Unassembled WGS sequence"/>
</dbReference>
<reference evidence="1" key="2">
    <citation type="journal article" date="2022" name="Res Sq">
        <title>Comparative Genomics Reveals Insights into the Divergent Evolution of Astigmatic Mites and Household Pest Adaptations.</title>
        <authorList>
            <person name="Xiong Q."/>
            <person name="Wan A.T.-Y."/>
            <person name="Liu X.-Y."/>
            <person name="Fung C.S.-H."/>
            <person name="Xiao X."/>
            <person name="Malainual N."/>
            <person name="Hou J."/>
            <person name="Wang L."/>
            <person name="Wang M."/>
            <person name="Yang K."/>
            <person name="Cui Y."/>
            <person name="Leung E."/>
            <person name="Nong W."/>
            <person name="Shin S.-K."/>
            <person name="Au S."/>
            <person name="Jeong K.Y."/>
            <person name="Chew F.T."/>
            <person name="Hui J."/>
            <person name="Leung T.F."/>
            <person name="Tungtrongchitr A."/>
            <person name="Zhong N."/>
            <person name="Liu Z."/>
            <person name="Tsui S."/>
        </authorList>
    </citation>
    <scope>NUCLEOTIDE SEQUENCE</scope>
    <source>
        <strain evidence="1">Derf</strain>
        <tissue evidence="1">Whole organism</tissue>
    </source>
</reference>
<protein>
    <submittedName>
        <fullName evidence="1">Uncharacterized protein</fullName>
    </submittedName>
</protein>
<sequence>MTTTTTTTTTMIIDTMPKKIGTWYLIFVSKNLFPLRNITVQFIRVFVSGFQQTFSSKHTCIDYQIIGAF</sequence>
<keyword evidence="2" id="KW-1185">Reference proteome</keyword>
<proteinExistence type="predicted"/>
<accession>A0A922IC95</accession>
<gene>
    <name evidence="1" type="ORF">DERF_000170</name>
</gene>